<feature type="chain" id="PRO_5021501986" evidence="1">
    <location>
        <begin position="23"/>
        <end position="196"/>
    </location>
</feature>
<organism evidence="2 3">
    <name type="scientific">Maribrevibacterium harenarium</name>
    <dbReference type="NCBI Taxonomy" id="2589817"/>
    <lineage>
        <taxon>Bacteria</taxon>
        <taxon>Pseudomonadati</taxon>
        <taxon>Pseudomonadota</taxon>
        <taxon>Gammaproteobacteria</taxon>
        <taxon>Oceanospirillales</taxon>
        <taxon>Oceanospirillaceae</taxon>
        <taxon>Maribrevibacterium</taxon>
    </lineage>
</organism>
<proteinExistence type="predicted"/>
<dbReference type="AlphaFoldDB" id="A0A501X210"/>
<dbReference type="Pfam" id="PF14352">
    <property type="entry name" value="DUF4402"/>
    <property type="match status" value="1"/>
</dbReference>
<dbReference type="InterPro" id="IPR025514">
    <property type="entry name" value="DUF4402"/>
</dbReference>
<reference evidence="2 3" key="1">
    <citation type="submission" date="2019-06" db="EMBL/GenBank/DDBJ databases">
        <title>A novel bacterium of genus Marinomonas, isolated from coastal sand.</title>
        <authorList>
            <person name="Huang H."/>
            <person name="Mo K."/>
            <person name="Hu Y."/>
        </authorList>
    </citation>
    <scope>NUCLEOTIDE SEQUENCE [LARGE SCALE GENOMIC DNA]</scope>
    <source>
        <strain evidence="2 3">HB171799</strain>
    </source>
</reference>
<keyword evidence="3" id="KW-1185">Reference proteome</keyword>
<keyword evidence="1" id="KW-0732">Signal</keyword>
<feature type="signal peptide" evidence="1">
    <location>
        <begin position="1"/>
        <end position="22"/>
    </location>
</feature>
<dbReference type="Proteomes" id="UP000315901">
    <property type="component" value="Unassembled WGS sequence"/>
</dbReference>
<comment type="caution">
    <text evidence="2">The sequence shown here is derived from an EMBL/GenBank/DDBJ whole genome shotgun (WGS) entry which is preliminary data.</text>
</comment>
<name>A0A501X210_9GAMM</name>
<dbReference type="OrthoDB" id="6107345at2"/>
<accession>A0A501X210</accession>
<sequence length="196" mass="19575">MKINSKLLISLVAATCTASAIAAESVTSTATVVVQNAFVLTENQALNFGTIRAKADTSGSTTASLIIPADGSAHSVTRTGNSISQSNIIEITAGAPATYSVSSAAPLTNLTITLPTTAIALTNNNSVASFTMGSFGAYITSGANSGSAYSASNLQTDANGAVNFSVGATLTTDGSTPAADYTDGTFTGTYTITVSY</sequence>
<dbReference type="EMBL" id="VFRR01000005">
    <property type="protein sequence ID" value="TPE54519.1"/>
    <property type="molecule type" value="Genomic_DNA"/>
</dbReference>
<protein>
    <submittedName>
        <fullName evidence="2">DUF4402 domain-containing protein</fullName>
    </submittedName>
</protein>
<gene>
    <name evidence="2" type="ORF">FJM67_04465</name>
</gene>
<evidence type="ECO:0000256" key="1">
    <source>
        <dbReference type="SAM" id="SignalP"/>
    </source>
</evidence>
<dbReference type="RefSeq" id="WP_140587471.1">
    <property type="nucleotide sequence ID" value="NZ_VFRR01000005.1"/>
</dbReference>
<evidence type="ECO:0000313" key="2">
    <source>
        <dbReference type="EMBL" id="TPE54519.1"/>
    </source>
</evidence>
<evidence type="ECO:0000313" key="3">
    <source>
        <dbReference type="Proteomes" id="UP000315901"/>
    </source>
</evidence>